<dbReference type="Proteomes" id="UP000188320">
    <property type="component" value="Unassembled WGS sequence"/>
</dbReference>
<feature type="region of interest" description="Disordered" evidence="1">
    <location>
        <begin position="231"/>
        <end position="329"/>
    </location>
</feature>
<evidence type="ECO:0000313" key="2">
    <source>
        <dbReference type="EMBL" id="OMH80474.1"/>
    </source>
</evidence>
<feature type="compositionally biased region" description="Low complexity" evidence="1">
    <location>
        <begin position="249"/>
        <end position="259"/>
    </location>
</feature>
<evidence type="ECO:0000313" key="3">
    <source>
        <dbReference type="Proteomes" id="UP000188320"/>
    </source>
</evidence>
<gene>
    <name evidence="2" type="ORF">AX774_g6087</name>
</gene>
<dbReference type="EMBL" id="LSSK01001174">
    <property type="protein sequence ID" value="OMH80474.1"/>
    <property type="molecule type" value="Genomic_DNA"/>
</dbReference>
<feature type="compositionally biased region" description="Polar residues" evidence="1">
    <location>
        <begin position="69"/>
        <end position="86"/>
    </location>
</feature>
<dbReference type="AlphaFoldDB" id="A0A1R1PHL8"/>
<keyword evidence="3" id="KW-1185">Reference proteome</keyword>
<organism evidence="2 3">
    <name type="scientific">Zancudomyces culisetae</name>
    <name type="common">Gut fungus</name>
    <name type="synonym">Smittium culisetae</name>
    <dbReference type="NCBI Taxonomy" id="1213189"/>
    <lineage>
        <taxon>Eukaryota</taxon>
        <taxon>Fungi</taxon>
        <taxon>Fungi incertae sedis</taxon>
        <taxon>Zoopagomycota</taxon>
        <taxon>Kickxellomycotina</taxon>
        <taxon>Harpellomycetes</taxon>
        <taxon>Harpellales</taxon>
        <taxon>Legeriomycetaceae</taxon>
        <taxon>Zancudomyces</taxon>
    </lineage>
</organism>
<feature type="region of interest" description="Disordered" evidence="1">
    <location>
        <begin position="159"/>
        <end position="219"/>
    </location>
</feature>
<reference evidence="3" key="1">
    <citation type="submission" date="2017-01" db="EMBL/GenBank/DDBJ databases">
        <authorList>
            <person name="Wang Y."/>
            <person name="White M."/>
            <person name="Kvist S."/>
            <person name="Moncalvo J.-M."/>
        </authorList>
    </citation>
    <scope>NUCLEOTIDE SEQUENCE [LARGE SCALE GENOMIC DNA]</scope>
    <source>
        <strain evidence="3">COL-18-3</strain>
    </source>
</reference>
<feature type="compositionally biased region" description="Basic and acidic residues" evidence="1">
    <location>
        <begin position="315"/>
        <end position="329"/>
    </location>
</feature>
<sequence length="357" mass="40600">MDIFSGLPPPTKKDKNSIDIFGDGKIAGYLIFGFNHMRPQKVKPLLGATAKSVGNPRHNPLASDDEEITQNGDSGPSGNKPDTQDSAGAIKRPVEELTSFRSSNSKHSEIKDVRPSYRTGGASGKTVPALWTERDIDIVPAETKVSDIVPLTRKEPTRTSFNLSEYLPSIDNKRGFNPNHPQKGKKYSTERSSIISEKFDENELYNPAKPNSYQQYKEWEHEKRKRELILYMKHRENRDKRDARRNRDYSSSYSQSSRSESYDSDKSYSSSGSRGGGGAYRRDRRYSRIDPESDYSTDAENNRNEHISEYASSHSAKEDRFDDNPTNDHRYKAQLLNAETGEEAYLARLRMSQHDSK</sequence>
<protein>
    <submittedName>
        <fullName evidence="2">Uncharacterized protein</fullName>
    </submittedName>
</protein>
<proteinExistence type="predicted"/>
<feature type="compositionally biased region" description="Basic and acidic residues" evidence="1">
    <location>
        <begin position="231"/>
        <end position="248"/>
    </location>
</feature>
<feature type="region of interest" description="Disordered" evidence="1">
    <location>
        <begin position="50"/>
        <end position="124"/>
    </location>
</feature>
<name>A0A1R1PHL8_ZANCU</name>
<accession>A0A1R1PHL8</accession>
<evidence type="ECO:0000256" key="1">
    <source>
        <dbReference type="SAM" id="MobiDB-lite"/>
    </source>
</evidence>
<dbReference type="OrthoDB" id="5573464at2759"/>
<feature type="compositionally biased region" description="Basic and acidic residues" evidence="1">
    <location>
        <begin position="106"/>
        <end position="115"/>
    </location>
</feature>
<comment type="caution">
    <text evidence="2">The sequence shown here is derived from an EMBL/GenBank/DDBJ whole genome shotgun (WGS) entry which is preliminary data.</text>
</comment>